<organism evidence="1 2">
    <name type="scientific">Pelomonas margarita</name>
    <dbReference type="NCBI Taxonomy" id="3299031"/>
    <lineage>
        <taxon>Bacteria</taxon>
        <taxon>Pseudomonadati</taxon>
        <taxon>Pseudomonadota</taxon>
        <taxon>Betaproteobacteria</taxon>
        <taxon>Burkholderiales</taxon>
        <taxon>Sphaerotilaceae</taxon>
        <taxon>Roseateles</taxon>
    </lineage>
</organism>
<dbReference type="Proteomes" id="UP001606301">
    <property type="component" value="Unassembled WGS sequence"/>
</dbReference>
<name>A0ABW7FC48_9BURK</name>
<dbReference type="RefSeq" id="WP_394394626.1">
    <property type="nucleotide sequence ID" value="NZ_JBIGHW010000001.1"/>
</dbReference>
<gene>
    <name evidence="1" type="ORF">ACG0Z3_01225</name>
</gene>
<keyword evidence="2" id="KW-1185">Reference proteome</keyword>
<evidence type="ECO:0000313" key="1">
    <source>
        <dbReference type="EMBL" id="MFG6439295.1"/>
    </source>
</evidence>
<sequence length="268" mass="30535">MGNRFAILCPMLVHCALRAPAPVNLGARVQMKPWNLNETRDQIARVYGRDQLTLARDSLRSIDDRQIYAWVHYQDAVQLIDRYVREHLLNSSLLEAIHAKDDDYSIEFDIFIRKVGAHFIACIQSIHTLPDILAHAVYYSLGINLTTDAMEERSITAGSVTRLLATVADAVTIGLQLTQLTSSGLFRHLSALANHSKHRSIVFPFMNEDWTGTRPDRYMVMFSAFTYNREEFDQVDAKDFLSKESDRCSRLIVEIGHELNKVLLSRAP</sequence>
<dbReference type="EMBL" id="JBIGHW010000001">
    <property type="protein sequence ID" value="MFG6439295.1"/>
    <property type="molecule type" value="Genomic_DNA"/>
</dbReference>
<proteinExistence type="predicted"/>
<accession>A0ABW7FC48</accession>
<evidence type="ECO:0000313" key="2">
    <source>
        <dbReference type="Proteomes" id="UP001606301"/>
    </source>
</evidence>
<protein>
    <submittedName>
        <fullName evidence="1">Uncharacterized protein</fullName>
    </submittedName>
</protein>
<comment type="caution">
    <text evidence="1">The sequence shown here is derived from an EMBL/GenBank/DDBJ whole genome shotgun (WGS) entry which is preliminary data.</text>
</comment>
<reference evidence="1 2" key="1">
    <citation type="submission" date="2024-08" db="EMBL/GenBank/DDBJ databases">
        <authorList>
            <person name="Lu H."/>
        </authorList>
    </citation>
    <scope>NUCLEOTIDE SEQUENCE [LARGE SCALE GENOMIC DNA]</scope>
    <source>
        <strain evidence="1 2">LKC17W</strain>
    </source>
</reference>